<sequence length="161" mass="17647">MRLFLSVLLVTLALCCSKANGITCPALVTEVESFLFLDMSAYKSVLQTLFDPPQEVIEAKMTVKACTDQMSLENKMLISSTLVPHRVLRKKTPGDTHSSVEGPKPGCVIAWELFSEQDPPSKWTQSQQNPMGVLGVLNGETAGKERMLPSISMAKAMKNCQ</sequence>
<dbReference type="InterPro" id="IPR000329">
    <property type="entry name" value="Uteroglobin"/>
</dbReference>
<evidence type="ECO:0000256" key="9">
    <source>
        <dbReference type="SAM" id="SignalP"/>
    </source>
</evidence>
<evidence type="ECO:0000313" key="10">
    <source>
        <dbReference type="Ensembl" id="ENSMPUP00000013900.1"/>
    </source>
</evidence>
<dbReference type="AlphaFoldDB" id="M3YRE1"/>
<dbReference type="Ensembl" id="ENSMPUT00000014120.1">
    <property type="protein sequence ID" value="ENSMPUP00000013900.1"/>
    <property type="gene ID" value="ENSMPUG00000014005.1"/>
</dbReference>
<evidence type="ECO:0000256" key="8">
    <source>
        <dbReference type="ARBA" id="ARBA00038364"/>
    </source>
</evidence>
<evidence type="ECO:0000256" key="4">
    <source>
        <dbReference type="ARBA" id="ARBA00022729"/>
    </source>
</evidence>
<reference evidence="10" key="1">
    <citation type="submission" date="2024-06" db="UniProtKB">
        <authorList>
            <consortium name="Ensembl"/>
        </authorList>
    </citation>
    <scope>IDENTIFICATION</scope>
</reference>
<dbReference type="SUPFAM" id="SSF48201">
    <property type="entry name" value="Uteroglobin-like"/>
    <property type="match status" value="1"/>
</dbReference>
<feature type="chain" id="PRO_5004045315" description="Uteroglobin" evidence="9">
    <location>
        <begin position="22"/>
        <end position="161"/>
    </location>
</feature>
<dbReference type="Pfam" id="PF01099">
    <property type="entry name" value="Uteroglobin"/>
    <property type="match status" value="1"/>
</dbReference>
<dbReference type="InterPro" id="IPR016126">
    <property type="entry name" value="Secretoglobin"/>
</dbReference>
<dbReference type="PANTHER" id="PTHR11332:SF6">
    <property type="entry name" value="SECRETOGLOBIN FAMILY 1D MEMBER 4"/>
    <property type="match status" value="1"/>
</dbReference>
<comment type="similarity">
    <text evidence="8">Belongs to the secretoglobin family. Lipophilin subfamily.</text>
</comment>
<evidence type="ECO:0000256" key="1">
    <source>
        <dbReference type="ARBA" id="ARBA00004613"/>
    </source>
</evidence>
<organism evidence="10">
    <name type="scientific">Mustela putorius furo</name>
    <name type="common">European domestic ferret</name>
    <name type="synonym">Mustela furo</name>
    <dbReference type="NCBI Taxonomy" id="9669"/>
    <lineage>
        <taxon>Eukaryota</taxon>
        <taxon>Metazoa</taxon>
        <taxon>Chordata</taxon>
        <taxon>Craniata</taxon>
        <taxon>Vertebrata</taxon>
        <taxon>Euteleostomi</taxon>
        <taxon>Mammalia</taxon>
        <taxon>Eutheria</taxon>
        <taxon>Laurasiatheria</taxon>
        <taxon>Carnivora</taxon>
        <taxon>Caniformia</taxon>
        <taxon>Musteloidea</taxon>
        <taxon>Mustelidae</taxon>
        <taxon>Mustelinae</taxon>
        <taxon>Mustela</taxon>
    </lineage>
</organism>
<keyword evidence="5" id="KW-0593">Phospholipase A2 inhibitor</keyword>
<dbReference type="PROSITE" id="PS51311">
    <property type="entry name" value="SCGB"/>
    <property type="match status" value="1"/>
</dbReference>
<dbReference type="HOGENOM" id="CLU_1643160_0_0_1"/>
<name>M3YRE1_MUSPF</name>
<evidence type="ECO:0000256" key="5">
    <source>
        <dbReference type="ARBA" id="ARBA00023005"/>
    </source>
</evidence>
<proteinExistence type="inferred from homology"/>
<dbReference type="EMBL" id="AEYP01074384">
    <property type="status" value="NOT_ANNOTATED_CDS"/>
    <property type="molecule type" value="Genomic_DNA"/>
</dbReference>
<accession>M3YRE1</accession>
<keyword evidence="3" id="KW-0964">Secreted</keyword>
<protein>
    <recommendedName>
        <fullName evidence="2">Uteroglobin</fullName>
    </recommendedName>
    <alternativeName>
        <fullName evidence="7">Secretoglobin family 1A member 1</fullName>
    </alternativeName>
</protein>
<evidence type="ECO:0000256" key="6">
    <source>
        <dbReference type="ARBA" id="ARBA00023157"/>
    </source>
</evidence>
<keyword evidence="4 9" id="KW-0732">Signal</keyword>
<evidence type="ECO:0000256" key="3">
    <source>
        <dbReference type="ARBA" id="ARBA00022525"/>
    </source>
</evidence>
<dbReference type="PRINTS" id="PR00486">
    <property type="entry name" value="UTEROGLOBIN"/>
</dbReference>
<dbReference type="GeneTree" id="ENSGT00530000063866"/>
<dbReference type="PANTHER" id="PTHR11332">
    <property type="entry name" value="SECRETOGLOBIN FAMILY 1D"/>
    <property type="match status" value="1"/>
</dbReference>
<dbReference type="InterPro" id="IPR035960">
    <property type="entry name" value="Secretoglobin_sf"/>
</dbReference>
<dbReference type="eggNOG" id="ENOG502SXZG">
    <property type="taxonomic scope" value="Eukaryota"/>
</dbReference>
<dbReference type="STRING" id="9669.ENSMPUP00000013900"/>
<dbReference type="GO" id="GO:0005615">
    <property type="term" value="C:extracellular space"/>
    <property type="evidence" value="ECO:0007669"/>
    <property type="project" value="TreeGrafter"/>
</dbReference>
<feature type="signal peptide" evidence="9">
    <location>
        <begin position="1"/>
        <end position="21"/>
    </location>
</feature>
<comment type="subcellular location">
    <subcellularLocation>
        <location evidence="1">Secreted</location>
    </subcellularLocation>
</comment>
<dbReference type="GO" id="GO:0007165">
    <property type="term" value="P:signal transduction"/>
    <property type="evidence" value="ECO:0007669"/>
    <property type="project" value="InterPro"/>
</dbReference>
<evidence type="ECO:0000256" key="7">
    <source>
        <dbReference type="ARBA" id="ARBA00031712"/>
    </source>
</evidence>
<evidence type="ECO:0000256" key="2">
    <source>
        <dbReference type="ARBA" id="ARBA00020696"/>
    </source>
</evidence>
<keyword evidence="6" id="KW-1015">Disulfide bond</keyword>
<dbReference type="GO" id="GO:0019834">
    <property type="term" value="F:phospholipase A2 inhibitor activity"/>
    <property type="evidence" value="ECO:0007669"/>
    <property type="project" value="UniProtKB-KW"/>
</dbReference>
<dbReference type="InParanoid" id="M3YRE1"/>